<evidence type="ECO:0000313" key="2">
    <source>
        <dbReference type="EMBL" id="TCS62144.1"/>
    </source>
</evidence>
<dbReference type="AlphaFoldDB" id="A0A4R3J9H6"/>
<dbReference type="Gene3D" id="2.30.42.10">
    <property type="match status" value="1"/>
</dbReference>
<dbReference type="OrthoDB" id="7350524at2"/>
<accession>A0A4R3J9H6</accession>
<dbReference type="InterPro" id="IPR036034">
    <property type="entry name" value="PDZ_sf"/>
</dbReference>
<keyword evidence="2" id="KW-0378">Hydrolase</keyword>
<dbReference type="GO" id="GO:0008233">
    <property type="term" value="F:peptidase activity"/>
    <property type="evidence" value="ECO:0007669"/>
    <property type="project" value="UniProtKB-KW"/>
</dbReference>
<comment type="caution">
    <text evidence="2">The sequence shown here is derived from an EMBL/GenBank/DDBJ whole genome shotgun (WGS) entry which is preliminary data.</text>
</comment>
<dbReference type="GO" id="GO:0006508">
    <property type="term" value="P:proteolysis"/>
    <property type="evidence" value="ECO:0007669"/>
    <property type="project" value="UniProtKB-KW"/>
</dbReference>
<gene>
    <name evidence="2" type="ORF">EDD55_106102</name>
</gene>
<dbReference type="InterPro" id="IPR001478">
    <property type="entry name" value="PDZ"/>
</dbReference>
<dbReference type="Pfam" id="PF13180">
    <property type="entry name" value="PDZ_2"/>
    <property type="match status" value="1"/>
</dbReference>
<evidence type="ECO:0000259" key="1">
    <source>
        <dbReference type="PROSITE" id="PS50106"/>
    </source>
</evidence>
<dbReference type="SMART" id="SM00228">
    <property type="entry name" value="PDZ"/>
    <property type="match status" value="2"/>
</dbReference>
<keyword evidence="3" id="KW-1185">Reference proteome</keyword>
<organism evidence="2 3">
    <name type="scientific">Varunaivibrio sulfuroxidans</name>
    <dbReference type="NCBI Taxonomy" id="1773489"/>
    <lineage>
        <taxon>Bacteria</taxon>
        <taxon>Pseudomonadati</taxon>
        <taxon>Pseudomonadota</taxon>
        <taxon>Alphaproteobacteria</taxon>
        <taxon>Rhodospirillales</taxon>
        <taxon>Magnetovibrionaceae</taxon>
        <taxon>Varunaivibrio</taxon>
    </lineage>
</organism>
<feature type="domain" description="PDZ" evidence="1">
    <location>
        <begin position="33"/>
        <end position="113"/>
    </location>
</feature>
<sequence>MFARRAMGICAGFSWILVVVMGVSALAFGAQDGYLGLSVQGANAAVGEALGSGAREGVLIRGVDLGGPADRAGLKPGDLITALAHKRVKDYARIMTLMRAVPPGKRLVVTVVRMGENHDLSLVVGQRPPARGVVRDAVASVPAIGITVAALTKKMRTLFAVRWETTGVVITMLDAEDADATPALVRGEVIRQVNQVDVWRPDQVVTLYRQAKAAGRKNLLLLVDGAAGSRFVLIPIAPHSISRGAAGALTPLKLPMPPPQ</sequence>
<protein>
    <submittedName>
        <fullName evidence="2">Serine protease Do</fullName>
    </submittedName>
</protein>
<reference evidence="2 3" key="1">
    <citation type="submission" date="2019-03" db="EMBL/GenBank/DDBJ databases">
        <title>Genomic Encyclopedia of Type Strains, Phase IV (KMG-IV): sequencing the most valuable type-strain genomes for metagenomic binning, comparative biology and taxonomic classification.</title>
        <authorList>
            <person name="Goeker M."/>
        </authorList>
    </citation>
    <scope>NUCLEOTIDE SEQUENCE [LARGE SCALE GENOMIC DNA]</scope>
    <source>
        <strain evidence="2 3">DSM 101688</strain>
    </source>
</reference>
<dbReference type="Gene3D" id="2.30.42.60">
    <property type="match status" value="1"/>
</dbReference>
<dbReference type="PROSITE" id="PS50106">
    <property type="entry name" value="PDZ"/>
    <property type="match status" value="1"/>
</dbReference>
<dbReference type="EMBL" id="SLZW01000006">
    <property type="protein sequence ID" value="TCS62144.1"/>
    <property type="molecule type" value="Genomic_DNA"/>
</dbReference>
<proteinExistence type="predicted"/>
<name>A0A4R3J9H6_9PROT</name>
<evidence type="ECO:0000313" key="3">
    <source>
        <dbReference type="Proteomes" id="UP000295304"/>
    </source>
</evidence>
<dbReference type="Proteomes" id="UP000295304">
    <property type="component" value="Unassembled WGS sequence"/>
</dbReference>
<keyword evidence="2" id="KW-0645">Protease</keyword>
<dbReference type="SUPFAM" id="SSF50156">
    <property type="entry name" value="PDZ domain-like"/>
    <property type="match status" value="2"/>
</dbReference>
<dbReference type="RefSeq" id="WP_132939226.1">
    <property type="nucleotide sequence ID" value="NZ_CP119676.1"/>
</dbReference>